<evidence type="ECO:0000313" key="1">
    <source>
        <dbReference type="EMBL" id="RZT95303.1"/>
    </source>
</evidence>
<evidence type="ECO:0000313" key="2">
    <source>
        <dbReference type="Proteomes" id="UP000293671"/>
    </source>
</evidence>
<reference evidence="1 2" key="1">
    <citation type="submission" date="2019-02" db="EMBL/GenBank/DDBJ databases">
        <title>Genomic Encyclopedia of Type Strains, Phase IV (KMG-IV): sequencing the most valuable type-strain genomes for metagenomic binning, comparative biology and taxonomic classification.</title>
        <authorList>
            <person name="Goeker M."/>
        </authorList>
    </citation>
    <scope>NUCLEOTIDE SEQUENCE [LARGE SCALE GENOMIC DNA]</scope>
    <source>
        <strain evidence="1 2">DSM 19570</strain>
    </source>
</reference>
<accession>A0A4Q7VGX4</accession>
<sequence>MLMHWFSAPEVCRRYGFSRSTLHRLVTAGRFPPPVNISPRRVAWAGSVLDAQDKHLVRGRP</sequence>
<keyword evidence="2" id="KW-1185">Reference proteome</keyword>
<dbReference type="InterPro" id="IPR010260">
    <property type="entry name" value="AlpA"/>
</dbReference>
<proteinExistence type="predicted"/>
<dbReference type="AlphaFoldDB" id="A0A4Q7VGX4"/>
<gene>
    <name evidence="1" type="ORF">EV670_3056</name>
</gene>
<dbReference type="Gene3D" id="1.10.238.160">
    <property type="match status" value="1"/>
</dbReference>
<name>A0A4Q7VGX4_9BURK</name>
<protein>
    <submittedName>
        <fullName evidence="1">CP4-57 regulatory protein AlpA</fullName>
    </submittedName>
</protein>
<dbReference type="Proteomes" id="UP000293671">
    <property type="component" value="Unassembled WGS sequence"/>
</dbReference>
<dbReference type="Pfam" id="PF05930">
    <property type="entry name" value="Phage_AlpA"/>
    <property type="match status" value="1"/>
</dbReference>
<dbReference type="EMBL" id="SHKP01000007">
    <property type="protein sequence ID" value="RZT95303.1"/>
    <property type="molecule type" value="Genomic_DNA"/>
</dbReference>
<comment type="caution">
    <text evidence="1">The sequence shown here is derived from an EMBL/GenBank/DDBJ whole genome shotgun (WGS) entry which is preliminary data.</text>
</comment>
<organism evidence="1 2">
    <name type="scientific">Rivibacter subsaxonicus</name>
    <dbReference type="NCBI Taxonomy" id="457575"/>
    <lineage>
        <taxon>Bacteria</taxon>
        <taxon>Pseudomonadati</taxon>
        <taxon>Pseudomonadota</taxon>
        <taxon>Betaproteobacteria</taxon>
        <taxon>Burkholderiales</taxon>
        <taxon>Rivibacter</taxon>
    </lineage>
</organism>